<organism evidence="1 3">
    <name type="scientific">Caldiarchaeum subterraneum</name>
    <dbReference type="NCBI Taxonomy" id="311458"/>
    <lineage>
        <taxon>Archaea</taxon>
        <taxon>Nitrososphaerota</taxon>
        <taxon>Candidatus Caldarchaeales</taxon>
        <taxon>Candidatus Caldarchaeaceae</taxon>
        <taxon>Candidatus Caldarchaeum</taxon>
    </lineage>
</organism>
<dbReference type="KEGG" id="csu:CSUB_C0519"/>
<reference evidence="1 3" key="2">
    <citation type="journal article" date="2011" name="Nucleic Acids Res.">
        <title>Insights into the evolution of Archaea and eukaryotic protein modifier systems revealed by the genome of a novel archaeal group.</title>
        <authorList>
            <person name="Nunoura T."/>
            <person name="Takaki Y."/>
            <person name="Kakuta J."/>
            <person name="Nishi S."/>
            <person name="Sugahara J."/>
            <person name="Kazama H."/>
            <person name="Chee G."/>
            <person name="Hattori M."/>
            <person name="Kanai A."/>
            <person name="Atomi H."/>
            <person name="Takai K."/>
            <person name="Takami H."/>
        </authorList>
    </citation>
    <scope>NUCLEOTIDE SEQUENCE [LARGE SCALE GENOMIC DNA]</scope>
</reference>
<dbReference type="Gene3D" id="3.40.630.30">
    <property type="match status" value="1"/>
</dbReference>
<dbReference type="InterPro" id="IPR016181">
    <property type="entry name" value="Acyl_CoA_acyltransferase"/>
</dbReference>
<gene>
    <name evidence="2" type="ORF">CSUB_C0519</name>
    <name evidence="1" type="ORF">HGMM_F52E01C19</name>
</gene>
<dbReference type="BioCyc" id="CCAL311458:G131R-527-MONOMER"/>
<protein>
    <recommendedName>
        <fullName evidence="4">N-acetyltransferase</fullName>
    </recommendedName>
</protein>
<dbReference type="STRING" id="311458.CSUB_C0519"/>
<dbReference type="Proteomes" id="UP000008120">
    <property type="component" value="Chromosome"/>
</dbReference>
<dbReference type="EMBL" id="BA000048">
    <property type="protein sequence ID" value="BAJ50380.1"/>
    <property type="molecule type" value="Genomic_DNA"/>
</dbReference>
<evidence type="ECO:0000313" key="2">
    <source>
        <dbReference type="EMBL" id="BAJ50380.1"/>
    </source>
</evidence>
<evidence type="ECO:0000313" key="1">
    <source>
        <dbReference type="EMBL" id="BAJ47574.1"/>
    </source>
</evidence>
<evidence type="ECO:0008006" key="4">
    <source>
        <dbReference type="Google" id="ProtNLM"/>
    </source>
</evidence>
<accession>E6N5K5</accession>
<dbReference type="EMBL" id="AP011841">
    <property type="protein sequence ID" value="BAJ47574.1"/>
    <property type="molecule type" value="Genomic_DNA"/>
</dbReference>
<sequence length="246" mass="28528">MVKPVVPISFEEFKFGVDEIEEFLRGAPPDERFQKPYPPKTYKLKTGEPVIIRPADKSEAPAILSTLKRLIDPAYDKDYYHLVAVRTYSEVLAWVQNRIKDTYVIVATNREGELMGLVNHRFADENICISLHTIVFKRAERLGIMLYASKIEHAFDVVGAKEWWATFESPFGYRMGFRLQHAMKPWPEIQHELGGGRVFYLTRDRWEKVVKPDLIQRGLMGERPVPEDLLAKSKPLKPTEKLEIEL</sequence>
<dbReference type="AlphaFoldDB" id="E6N5K5"/>
<reference evidence="1 3" key="1">
    <citation type="journal article" date="2005" name="Environ. Microbiol.">
        <title>Genetic and functional properties of uncultivated thermophilic crenarchaeotes from a subsurface gold mine as revealed by analysis of genome fragments.</title>
        <authorList>
            <person name="Nunoura T."/>
            <person name="Hirayama H."/>
            <person name="Takami H."/>
            <person name="Oida H."/>
            <person name="Nishi S."/>
            <person name="Shimamura S."/>
            <person name="Suzuki Y."/>
            <person name="Inagaki F."/>
            <person name="Takai K."/>
            <person name="Nealson K.H."/>
            <person name="Horikoshi K."/>
        </authorList>
    </citation>
    <scope>NUCLEOTIDE SEQUENCE [LARGE SCALE GENOMIC DNA]</scope>
</reference>
<evidence type="ECO:0000313" key="3">
    <source>
        <dbReference type="Proteomes" id="UP000008120"/>
    </source>
</evidence>
<name>E6N5K5_CALS0</name>
<dbReference type="SUPFAM" id="SSF55729">
    <property type="entry name" value="Acyl-CoA N-acyltransferases (Nat)"/>
    <property type="match status" value="1"/>
</dbReference>
<proteinExistence type="predicted"/>